<gene>
    <name evidence="7" type="ORF">Cni_G07765</name>
</gene>
<dbReference type="PROSITE" id="PS50888">
    <property type="entry name" value="BHLH"/>
    <property type="match status" value="1"/>
</dbReference>
<accession>A0AAQ3Q648</accession>
<dbReference type="SUPFAM" id="SSF47459">
    <property type="entry name" value="HLH, helix-loop-helix DNA-binding domain"/>
    <property type="match status" value="1"/>
</dbReference>
<reference evidence="7 8" key="1">
    <citation type="submission" date="2023-10" db="EMBL/GenBank/DDBJ databases">
        <title>Chromosome-scale genome assembly provides insights into flower coloration mechanisms of Canna indica.</title>
        <authorList>
            <person name="Li C."/>
        </authorList>
    </citation>
    <scope>NUCLEOTIDE SEQUENCE [LARGE SCALE GENOMIC DNA]</scope>
    <source>
        <tissue evidence="7">Flower</tissue>
    </source>
</reference>
<dbReference type="InterPro" id="IPR011598">
    <property type="entry name" value="bHLH_dom"/>
</dbReference>
<dbReference type="GO" id="GO:0046983">
    <property type="term" value="F:protein dimerization activity"/>
    <property type="evidence" value="ECO:0007669"/>
    <property type="project" value="InterPro"/>
</dbReference>
<dbReference type="Pfam" id="PF00010">
    <property type="entry name" value="HLH"/>
    <property type="match status" value="1"/>
</dbReference>
<dbReference type="GO" id="GO:0048658">
    <property type="term" value="P:anther wall tapetum development"/>
    <property type="evidence" value="ECO:0007669"/>
    <property type="project" value="InterPro"/>
</dbReference>
<dbReference type="PANTHER" id="PTHR46834">
    <property type="entry name" value="TRANSCRIPTION FACTOR BHLH91"/>
    <property type="match status" value="1"/>
</dbReference>
<dbReference type="GO" id="GO:0006355">
    <property type="term" value="P:regulation of DNA-templated transcription"/>
    <property type="evidence" value="ECO:0007669"/>
    <property type="project" value="InterPro"/>
</dbReference>
<evidence type="ECO:0000256" key="3">
    <source>
        <dbReference type="ARBA" id="ARBA00023163"/>
    </source>
</evidence>
<protein>
    <recommendedName>
        <fullName evidence="6">BHLH domain-containing protein</fullName>
    </recommendedName>
</protein>
<organism evidence="7 8">
    <name type="scientific">Canna indica</name>
    <name type="common">Indian-shot</name>
    <dbReference type="NCBI Taxonomy" id="4628"/>
    <lineage>
        <taxon>Eukaryota</taxon>
        <taxon>Viridiplantae</taxon>
        <taxon>Streptophyta</taxon>
        <taxon>Embryophyta</taxon>
        <taxon>Tracheophyta</taxon>
        <taxon>Spermatophyta</taxon>
        <taxon>Magnoliopsida</taxon>
        <taxon>Liliopsida</taxon>
        <taxon>Zingiberales</taxon>
        <taxon>Cannaceae</taxon>
        <taxon>Canna</taxon>
    </lineage>
</organism>
<dbReference type="SMART" id="SM00353">
    <property type="entry name" value="HLH"/>
    <property type="match status" value="1"/>
</dbReference>
<keyword evidence="3" id="KW-0804">Transcription</keyword>
<dbReference type="PANTHER" id="PTHR46834:SF1">
    <property type="entry name" value="TRANSCRIPTION FACTOR BHLH10"/>
    <property type="match status" value="1"/>
</dbReference>
<dbReference type="InterPro" id="IPR036638">
    <property type="entry name" value="HLH_DNA-bd_sf"/>
</dbReference>
<evidence type="ECO:0000256" key="2">
    <source>
        <dbReference type="ARBA" id="ARBA00023015"/>
    </source>
</evidence>
<evidence type="ECO:0000256" key="5">
    <source>
        <dbReference type="SAM" id="MobiDB-lite"/>
    </source>
</evidence>
<dbReference type="EMBL" id="CP136891">
    <property type="protein sequence ID" value="WOK99053.1"/>
    <property type="molecule type" value="Genomic_DNA"/>
</dbReference>
<keyword evidence="8" id="KW-1185">Reference proteome</keyword>
<dbReference type="FunFam" id="4.10.280.10:FF:000109">
    <property type="entry name" value="Transcription factor bHLH91-like"/>
    <property type="match status" value="1"/>
</dbReference>
<dbReference type="Proteomes" id="UP001327560">
    <property type="component" value="Chromosome 2"/>
</dbReference>
<evidence type="ECO:0000256" key="1">
    <source>
        <dbReference type="ARBA" id="ARBA00005510"/>
    </source>
</evidence>
<dbReference type="InterPro" id="IPR045896">
    <property type="entry name" value="MYC1-like_bHLH"/>
</dbReference>
<feature type="region of interest" description="Disordered" evidence="5">
    <location>
        <begin position="328"/>
        <end position="350"/>
    </location>
</feature>
<dbReference type="InterPro" id="IPR045895">
    <property type="entry name" value="bHLH91-like"/>
</dbReference>
<keyword evidence="4" id="KW-0539">Nucleus</keyword>
<dbReference type="Gene3D" id="4.10.280.10">
    <property type="entry name" value="Helix-loop-helix DNA-binding domain"/>
    <property type="match status" value="1"/>
</dbReference>
<proteinExistence type="inferred from homology"/>
<dbReference type="AlphaFoldDB" id="A0AAQ3Q648"/>
<dbReference type="CDD" id="cd18918">
    <property type="entry name" value="bHLH_AtMYC1_like"/>
    <property type="match status" value="1"/>
</dbReference>
<name>A0AAQ3Q648_9LILI</name>
<comment type="similarity">
    <text evidence="1">Belongs to the bHLH protein family.</text>
</comment>
<feature type="domain" description="BHLH" evidence="6">
    <location>
        <begin position="252"/>
        <end position="301"/>
    </location>
</feature>
<evidence type="ECO:0000313" key="8">
    <source>
        <dbReference type="Proteomes" id="UP001327560"/>
    </source>
</evidence>
<sequence>MMEANGYYDPMIHGCNAMQASLIDSPNQYATYNINGDSNDHENDKLAAAFTLDDDLSLHHHHNLLQQEDDDAVPQIGLDHLHGHLLLDNIEQELQRHMMHVQDPSTMEWNQNYDDATAAAAISYPIQPPYGTPPPELLNILQLPCTAAPAMFPPPAASISFVPPNLPQAPLSFDIYADPAPAMSFPPHPPPPPAPQCGLLKDLFGSLPQNYGVWVDERETMAGGVFQEMDAMHFDGNISGVTYNRREMAGKGEGKTNFATERQRREQLNEKFRALRLLIPNPTKADRASIVGDAIEYIKELLRTVEEMKILVEKKRRERERRKIMKVGDDEEVAADTESSSLRPPNKGELDQYPLSGALRSSWLQRRSKESLVDVRIVDDDVNVKLTTKKKPNCLLCAAKALEELRLDVVHVAGGNIGVHHVFLFNTKICEGSSIYAGAIAKKLLEVVDGQCTSTAYPVAF</sequence>
<evidence type="ECO:0000313" key="7">
    <source>
        <dbReference type="EMBL" id="WOK99053.1"/>
    </source>
</evidence>
<evidence type="ECO:0000259" key="6">
    <source>
        <dbReference type="PROSITE" id="PS50888"/>
    </source>
</evidence>
<evidence type="ECO:0000256" key="4">
    <source>
        <dbReference type="ARBA" id="ARBA00023242"/>
    </source>
</evidence>
<keyword evidence="2" id="KW-0805">Transcription regulation</keyword>